<organism evidence="4 5">
    <name type="scientific">Aythya fuligula</name>
    <name type="common">Tufted duck</name>
    <name type="synonym">Anas fuligula</name>
    <dbReference type="NCBI Taxonomy" id="219594"/>
    <lineage>
        <taxon>Eukaryota</taxon>
        <taxon>Metazoa</taxon>
        <taxon>Chordata</taxon>
        <taxon>Craniata</taxon>
        <taxon>Vertebrata</taxon>
        <taxon>Euteleostomi</taxon>
        <taxon>Archelosauria</taxon>
        <taxon>Archosauria</taxon>
        <taxon>Dinosauria</taxon>
        <taxon>Saurischia</taxon>
        <taxon>Theropoda</taxon>
        <taxon>Coelurosauria</taxon>
        <taxon>Aves</taxon>
        <taxon>Neognathae</taxon>
        <taxon>Galloanserae</taxon>
        <taxon>Anseriformes</taxon>
        <taxon>Anatidae</taxon>
        <taxon>Aythyinae</taxon>
        <taxon>Aythya</taxon>
    </lineage>
</organism>
<proteinExistence type="predicted"/>
<dbReference type="InParanoid" id="A0A6J3EPD6"/>
<name>A0A6J3EPD6_AYTFU</name>
<feature type="domain" description="C-type lectin" evidence="3">
    <location>
        <begin position="95"/>
        <end position="219"/>
    </location>
</feature>
<keyword evidence="4" id="KW-1185">Reference proteome</keyword>
<dbReference type="PANTHER" id="PTHR22803">
    <property type="entry name" value="MANNOSE, PHOSPHOLIPASE, LECTIN RECEPTOR RELATED"/>
    <property type="match status" value="1"/>
</dbReference>
<protein>
    <submittedName>
        <fullName evidence="5">C-type lectin domain family 4 member D-like isoform X1</fullName>
    </submittedName>
</protein>
<dbReference type="KEGG" id="aful:116502107"/>
<gene>
    <name evidence="5" type="primary">LOC116502107</name>
</gene>
<evidence type="ECO:0000313" key="5">
    <source>
        <dbReference type="RefSeq" id="XP_032063737.1"/>
    </source>
</evidence>
<keyword evidence="2" id="KW-0472">Membrane</keyword>
<dbReference type="GeneID" id="116502107"/>
<keyword evidence="2" id="KW-1133">Transmembrane helix</keyword>
<dbReference type="InterPro" id="IPR016186">
    <property type="entry name" value="C-type_lectin-like/link_sf"/>
</dbReference>
<dbReference type="AlphaFoldDB" id="A0A6J3EPD6"/>
<dbReference type="Gene3D" id="3.10.100.10">
    <property type="entry name" value="Mannose-Binding Protein A, subunit A"/>
    <property type="match status" value="1"/>
</dbReference>
<dbReference type="CDD" id="cd03590">
    <property type="entry name" value="CLECT_DC-SIGN_like"/>
    <property type="match status" value="1"/>
</dbReference>
<dbReference type="SMART" id="SM00034">
    <property type="entry name" value="CLECT"/>
    <property type="match status" value="1"/>
</dbReference>
<sequence length="225" mass="25334">MNQQERVSPGTAAPAEGSSCSRLSPWVFLVSALAVKTALMTVGLVVLFHRSCGQCKTLPHNAPGWHCIPNVPASQSLSSPTKDSWKCCPVGWRPFQESCYYFSDDQMPWDESQQNCSGMGSHLVVINTEAEQAFLYKEIGRQFKHNQTRVILYIGLRAQKVGQWRWADQTPYNETAAFWRPGEPSNVPEEMCVVFHQKAENLWNWNDVPCTASSYRICETAAETI</sequence>
<dbReference type="GO" id="GO:0030246">
    <property type="term" value="F:carbohydrate binding"/>
    <property type="evidence" value="ECO:0007669"/>
    <property type="project" value="UniProtKB-KW"/>
</dbReference>
<dbReference type="InterPro" id="IPR050111">
    <property type="entry name" value="C-type_lectin/snaclec_domain"/>
</dbReference>
<dbReference type="InterPro" id="IPR001304">
    <property type="entry name" value="C-type_lectin-like"/>
</dbReference>
<feature type="transmembrane region" description="Helical" evidence="2">
    <location>
        <begin position="26"/>
        <end position="48"/>
    </location>
</feature>
<dbReference type="SUPFAM" id="SSF56436">
    <property type="entry name" value="C-type lectin-like"/>
    <property type="match status" value="1"/>
</dbReference>
<evidence type="ECO:0000313" key="4">
    <source>
        <dbReference type="Proteomes" id="UP000504639"/>
    </source>
</evidence>
<evidence type="ECO:0000256" key="2">
    <source>
        <dbReference type="SAM" id="Phobius"/>
    </source>
</evidence>
<keyword evidence="2" id="KW-0812">Transmembrane</keyword>
<keyword evidence="1" id="KW-0430">Lectin</keyword>
<reference evidence="5" key="1">
    <citation type="submission" date="2025-08" db="UniProtKB">
        <authorList>
            <consortium name="RefSeq"/>
        </authorList>
    </citation>
    <scope>IDENTIFICATION</scope>
    <source>
        <tissue evidence="5">Lung</tissue>
    </source>
</reference>
<dbReference type="Pfam" id="PF00059">
    <property type="entry name" value="Lectin_C"/>
    <property type="match status" value="1"/>
</dbReference>
<dbReference type="InterPro" id="IPR016187">
    <property type="entry name" value="CTDL_fold"/>
</dbReference>
<evidence type="ECO:0000256" key="1">
    <source>
        <dbReference type="ARBA" id="ARBA00022734"/>
    </source>
</evidence>
<dbReference type="PROSITE" id="PS50041">
    <property type="entry name" value="C_TYPE_LECTIN_2"/>
    <property type="match status" value="1"/>
</dbReference>
<dbReference type="RefSeq" id="XP_032063737.1">
    <property type="nucleotide sequence ID" value="XM_032207846.1"/>
</dbReference>
<dbReference type="InterPro" id="IPR033989">
    <property type="entry name" value="CD209-like_CTLD"/>
</dbReference>
<accession>A0A6J3EPD6</accession>
<evidence type="ECO:0000259" key="3">
    <source>
        <dbReference type="PROSITE" id="PS50041"/>
    </source>
</evidence>
<dbReference type="Proteomes" id="UP000504639">
    <property type="component" value="Chromosome 1"/>
</dbReference>